<dbReference type="PANTHER" id="PTHR34598">
    <property type="entry name" value="BLL6449 PROTEIN"/>
    <property type="match status" value="1"/>
</dbReference>
<dbReference type="AlphaFoldDB" id="A0A6A6C2S3"/>
<accession>A0A6A6C2S3</accession>
<evidence type="ECO:0000313" key="4">
    <source>
        <dbReference type="Proteomes" id="UP000799537"/>
    </source>
</evidence>
<dbReference type="OrthoDB" id="412788at2759"/>
<dbReference type="NCBIfam" id="NF041278">
    <property type="entry name" value="CmcJ_NvfI_EfuI"/>
    <property type="match status" value="1"/>
</dbReference>
<evidence type="ECO:0000256" key="1">
    <source>
        <dbReference type="ARBA" id="ARBA00023002"/>
    </source>
</evidence>
<gene>
    <name evidence="3" type="ORF">M409DRAFT_70334</name>
</gene>
<proteinExistence type="inferred from homology"/>
<dbReference type="InterPro" id="IPR044053">
    <property type="entry name" value="AsaB-like"/>
</dbReference>
<dbReference type="RefSeq" id="XP_033661477.1">
    <property type="nucleotide sequence ID" value="XM_033818684.1"/>
</dbReference>
<sequence length="213" mass="24602">METEYMNVEICDIRGQEERADLETCGFQIRKLRSAMTYEQFGNPACVEEVYLRDLRQLLLKEFGAAVVHFERTRIRRRHPDFPKSTGTVYDHHQPSTAAHVGASSIWKPLRGPLQDWPLAICDARSVDATSDMIEATILYPDRMNHNFQVHFNARHRWFFLGGQCDDELLIFRQYDSRLGDNSGVPHSSFPDPNTPQHAFLRESIEVVACLCF</sequence>
<name>A0A6A6C2S3_ZASCE</name>
<dbReference type="PANTHER" id="PTHR34598:SF3">
    <property type="entry name" value="OXIDOREDUCTASE AN1597"/>
    <property type="match status" value="1"/>
</dbReference>
<dbReference type="Proteomes" id="UP000799537">
    <property type="component" value="Unassembled WGS sequence"/>
</dbReference>
<keyword evidence="1" id="KW-0560">Oxidoreductase</keyword>
<reference evidence="3" key="1">
    <citation type="journal article" date="2020" name="Stud. Mycol.">
        <title>101 Dothideomycetes genomes: a test case for predicting lifestyles and emergence of pathogens.</title>
        <authorList>
            <person name="Haridas S."/>
            <person name="Albert R."/>
            <person name="Binder M."/>
            <person name="Bloem J."/>
            <person name="Labutti K."/>
            <person name="Salamov A."/>
            <person name="Andreopoulos B."/>
            <person name="Baker S."/>
            <person name="Barry K."/>
            <person name="Bills G."/>
            <person name="Bluhm B."/>
            <person name="Cannon C."/>
            <person name="Castanera R."/>
            <person name="Culley D."/>
            <person name="Daum C."/>
            <person name="Ezra D."/>
            <person name="Gonzalez J."/>
            <person name="Henrissat B."/>
            <person name="Kuo A."/>
            <person name="Liang C."/>
            <person name="Lipzen A."/>
            <person name="Lutzoni F."/>
            <person name="Magnuson J."/>
            <person name="Mondo S."/>
            <person name="Nolan M."/>
            <person name="Ohm R."/>
            <person name="Pangilinan J."/>
            <person name="Park H.-J."/>
            <person name="Ramirez L."/>
            <person name="Alfaro M."/>
            <person name="Sun H."/>
            <person name="Tritt A."/>
            <person name="Yoshinaga Y."/>
            <person name="Zwiers L.-H."/>
            <person name="Turgeon B."/>
            <person name="Goodwin S."/>
            <person name="Spatafora J."/>
            <person name="Crous P."/>
            <person name="Grigoriev I."/>
        </authorList>
    </citation>
    <scope>NUCLEOTIDE SEQUENCE</scope>
    <source>
        <strain evidence="3">ATCC 36951</strain>
    </source>
</reference>
<protein>
    <submittedName>
        <fullName evidence="3">Uncharacterized protein</fullName>
    </submittedName>
</protein>
<comment type="similarity">
    <text evidence="2">Belongs to the asaB hydroxylase/desaturase family.</text>
</comment>
<organism evidence="3 4">
    <name type="scientific">Zasmidium cellare ATCC 36951</name>
    <dbReference type="NCBI Taxonomy" id="1080233"/>
    <lineage>
        <taxon>Eukaryota</taxon>
        <taxon>Fungi</taxon>
        <taxon>Dikarya</taxon>
        <taxon>Ascomycota</taxon>
        <taxon>Pezizomycotina</taxon>
        <taxon>Dothideomycetes</taxon>
        <taxon>Dothideomycetidae</taxon>
        <taxon>Mycosphaerellales</taxon>
        <taxon>Mycosphaerellaceae</taxon>
        <taxon>Zasmidium</taxon>
    </lineage>
</organism>
<dbReference type="GeneID" id="54571956"/>
<dbReference type="GO" id="GO:0016491">
    <property type="term" value="F:oxidoreductase activity"/>
    <property type="evidence" value="ECO:0007669"/>
    <property type="project" value="UniProtKB-KW"/>
</dbReference>
<evidence type="ECO:0000256" key="2">
    <source>
        <dbReference type="ARBA" id="ARBA00023604"/>
    </source>
</evidence>
<keyword evidence="4" id="KW-1185">Reference proteome</keyword>
<dbReference type="EMBL" id="ML993625">
    <property type="protein sequence ID" value="KAF2160588.1"/>
    <property type="molecule type" value="Genomic_DNA"/>
</dbReference>
<evidence type="ECO:0000313" key="3">
    <source>
        <dbReference type="EMBL" id="KAF2160588.1"/>
    </source>
</evidence>